<dbReference type="InterPro" id="IPR006139">
    <property type="entry name" value="D-isomer_2_OHA_DH_cat_dom"/>
</dbReference>
<dbReference type="PROSITE" id="PS00670">
    <property type="entry name" value="D_2_HYDROXYACID_DH_2"/>
    <property type="match status" value="1"/>
</dbReference>
<organism evidence="7 8">
    <name type="scientific">[Bacteroides] pectinophilus ATCC 43243</name>
    <dbReference type="NCBI Taxonomy" id="483218"/>
    <lineage>
        <taxon>Bacteria</taxon>
        <taxon>Bacillati</taxon>
        <taxon>Bacillota</taxon>
        <taxon>Clostridia</taxon>
        <taxon>Eubacteriales</taxon>
    </lineage>
</organism>
<feature type="domain" description="D-isomer specific 2-hydroxyacid dehydrogenase NAD-binding" evidence="6">
    <location>
        <begin position="109"/>
        <end position="295"/>
    </location>
</feature>
<protein>
    <recommendedName>
        <fullName evidence="9">D-lactate dehydrogenase</fullName>
    </recommendedName>
</protein>
<dbReference type="GO" id="GO:0008720">
    <property type="term" value="F:D-lactate dehydrogenase (NAD+) activity"/>
    <property type="evidence" value="ECO:0007669"/>
    <property type="project" value="TreeGrafter"/>
</dbReference>
<reference evidence="7 8" key="2">
    <citation type="submission" date="2008-11" db="EMBL/GenBank/DDBJ databases">
        <authorList>
            <person name="Fulton L."/>
            <person name="Clifton S."/>
            <person name="Fulton B."/>
            <person name="Xu J."/>
            <person name="Minx P."/>
            <person name="Pepin K.H."/>
            <person name="Johnson M."/>
            <person name="Bhonagiri V."/>
            <person name="Nash W.E."/>
            <person name="Mardis E.R."/>
            <person name="Wilson R.K."/>
        </authorList>
    </citation>
    <scope>NUCLEOTIDE SEQUENCE [LARGE SCALE GENOMIC DNA]</scope>
    <source>
        <strain evidence="7 8">ATCC 43243</strain>
    </source>
</reference>
<dbReference type="Gene3D" id="3.40.50.720">
    <property type="entry name" value="NAD(P)-binding Rossmann-like Domain"/>
    <property type="match status" value="2"/>
</dbReference>
<dbReference type="InterPro" id="IPR029753">
    <property type="entry name" value="D-isomer_DH_CS"/>
</dbReference>
<dbReference type="CDD" id="cd12185">
    <property type="entry name" value="HGDH_LDH_like"/>
    <property type="match status" value="1"/>
</dbReference>
<dbReference type="AlphaFoldDB" id="B7AVZ1"/>
<dbReference type="STRING" id="483218.BACPEC_02891"/>
<dbReference type="PROSITE" id="PS00065">
    <property type="entry name" value="D_2_HYDROXYACID_DH_1"/>
    <property type="match status" value="1"/>
</dbReference>
<dbReference type="EMBL" id="ABVQ01000037">
    <property type="protein sequence ID" value="EEC56382.1"/>
    <property type="molecule type" value="Genomic_DNA"/>
</dbReference>
<dbReference type="GO" id="GO:0051287">
    <property type="term" value="F:NAD binding"/>
    <property type="evidence" value="ECO:0007669"/>
    <property type="project" value="InterPro"/>
</dbReference>
<comment type="similarity">
    <text evidence="1 4">Belongs to the D-isomer specific 2-hydroxyacid dehydrogenase family.</text>
</comment>
<sequence length="328" mass="36935">MKIFFYALRSYDELIFVRKFHEQYSFDYDYTEEYPSLENAHLADGCEAISIITNTMYPELLDEFYRHGVRYISTRSIGYEHMDLEYMHRLGMRGAHVTYSPNSVANYTIMLMLMACRNIPFIMRHAEEQNFTLKGKMGKELSTSTVGVIGTGKIGETVIRHLAGFGCRILAYDPYPKKSLDGIAEYADLDRIYAESDIITLHAPGAAGNHHMLDSSAFGKMKDGVIIVNAARGSLIDTAALISAIESGKVGFAALDTFENETGLYYLDHEYAIMDNHDRAILNSFPNVILSPHMAFYTEQAVSDMVGNSILGLLAFEKEDNNPFEVTR</sequence>
<dbReference type="PANTHER" id="PTHR43026">
    <property type="entry name" value="2-HYDROXYACID DEHYDROGENASE HOMOLOG 1-RELATED"/>
    <property type="match status" value="1"/>
</dbReference>
<dbReference type="SUPFAM" id="SSF51735">
    <property type="entry name" value="NAD(P)-binding Rossmann-fold domains"/>
    <property type="match status" value="1"/>
</dbReference>
<dbReference type="PROSITE" id="PS00671">
    <property type="entry name" value="D_2_HYDROXYACID_DH_3"/>
    <property type="match status" value="1"/>
</dbReference>
<keyword evidence="2 4" id="KW-0560">Oxidoreductase</keyword>
<evidence type="ECO:0000259" key="6">
    <source>
        <dbReference type="Pfam" id="PF02826"/>
    </source>
</evidence>
<evidence type="ECO:0000256" key="2">
    <source>
        <dbReference type="ARBA" id="ARBA00023002"/>
    </source>
</evidence>
<name>B7AVZ1_9FIRM</name>
<evidence type="ECO:0000256" key="4">
    <source>
        <dbReference type="RuleBase" id="RU003719"/>
    </source>
</evidence>
<evidence type="ECO:0000256" key="3">
    <source>
        <dbReference type="ARBA" id="ARBA00023027"/>
    </source>
</evidence>
<dbReference type="eggNOG" id="COG1052">
    <property type="taxonomic scope" value="Bacteria"/>
</dbReference>
<evidence type="ECO:0008006" key="9">
    <source>
        <dbReference type="Google" id="ProtNLM"/>
    </source>
</evidence>
<keyword evidence="3" id="KW-0520">NAD</keyword>
<dbReference type="InterPro" id="IPR006140">
    <property type="entry name" value="D-isomer_DH_NAD-bd"/>
</dbReference>
<dbReference type="Pfam" id="PF00389">
    <property type="entry name" value="2-Hacid_dh"/>
    <property type="match status" value="1"/>
</dbReference>
<reference evidence="7 8" key="1">
    <citation type="submission" date="2008-11" db="EMBL/GenBank/DDBJ databases">
        <title>Draft genome sequence of Bacteroides pectinophilus (ATCC 43243).</title>
        <authorList>
            <person name="Sudarsanam P."/>
            <person name="Ley R."/>
            <person name="Guruge J."/>
            <person name="Turnbaugh P.J."/>
            <person name="Mahowald M."/>
            <person name="Liep D."/>
            <person name="Gordon J."/>
        </authorList>
    </citation>
    <scope>NUCLEOTIDE SEQUENCE [LARGE SCALE GENOMIC DNA]</scope>
    <source>
        <strain evidence="7 8">ATCC 43243</strain>
    </source>
</reference>
<accession>B7AVZ1</accession>
<dbReference type="Pfam" id="PF02826">
    <property type="entry name" value="2-Hacid_dh_C"/>
    <property type="match status" value="1"/>
</dbReference>
<dbReference type="InterPro" id="IPR036291">
    <property type="entry name" value="NAD(P)-bd_dom_sf"/>
</dbReference>
<dbReference type="PANTHER" id="PTHR43026:SF1">
    <property type="entry name" value="2-HYDROXYACID DEHYDROGENASE HOMOLOG 1-RELATED"/>
    <property type="match status" value="1"/>
</dbReference>
<evidence type="ECO:0000313" key="7">
    <source>
        <dbReference type="EMBL" id="EEC56382.1"/>
    </source>
</evidence>
<keyword evidence="8" id="KW-1185">Reference proteome</keyword>
<proteinExistence type="inferred from homology"/>
<feature type="domain" description="D-isomer specific 2-hydroxyacid dehydrogenase catalytic" evidence="5">
    <location>
        <begin position="20"/>
        <end position="326"/>
    </location>
</feature>
<evidence type="ECO:0000313" key="8">
    <source>
        <dbReference type="Proteomes" id="UP000003136"/>
    </source>
</evidence>
<evidence type="ECO:0000256" key="1">
    <source>
        <dbReference type="ARBA" id="ARBA00005854"/>
    </source>
</evidence>
<dbReference type="SUPFAM" id="SSF52283">
    <property type="entry name" value="Formate/glycerate dehydrogenase catalytic domain-like"/>
    <property type="match status" value="1"/>
</dbReference>
<dbReference type="InterPro" id="IPR058205">
    <property type="entry name" value="D-LDH-like"/>
</dbReference>
<evidence type="ECO:0000259" key="5">
    <source>
        <dbReference type="Pfam" id="PF00389"/>
    </source>
</evidence>
<gene>
    <name evidence="7" type="ORF">BACPEC_02891</name>
</gene>
<dbReference type="InterPro" id="IPR029752">
    <property type="entry name" value="D-isomer_DH_CS1"/>
</dbReference>
<dbReference type="HOGENOM" id="CLU_019796_1_1_9"/>
<dbReference type="Proteomes" id="UP000003136">
    <property type="component" value="Unassembled WGS sequence"/>
</dbReference>